<dbReference type="InterPro" id="IPR037645">
    <property type="entry name" value="KCT2"/>
</dbReference>
<organism evidence="2 3">
    <name type="scientific">Melipona bicolor</name>
    <dbReference type="NCBI Taxonomy" id="60889"/>
    <lineage>
        <taxon>Eukaryota</taxon>
        <taxon>Metazoa</taxon>
        <taxon>Ecdysozoa</taxon>
        <taxon>Arthropoda</taxon>
        <taxon>Hexapoda</taxon>
        <taxon>Insecta</taxon>
        <taxon>Pterygota</taxon>
        <taxon>Neoptera</taxon>
        <taxon>Endopterygota</taxon>
        <taxon>Hymenoptera</taxon>
        <taxon>Apocrita</taxon>
        <taxon>Aculeata</taxon>
        <taxon>Apoidea</taxon>
        <taxon>Anthophila</taxon>
        <taxon>Apidae</taxon>
        <taxon>Melipona</taxon>
    </lineage>
</organism>
<dbReference type="EMBL" id="JAHYIQ010000002">
    <property type="protein sequence ID" value="KAK1134520.1"/>
    <property type="molecule type" value="Genomic_DNA"/>
</dbReference>
<gene>
    <name evidence="2" type="ORF">K0M31_007302</name>
</gene>
<evidence type="ECO:0000256" key="1">
    <source>
        <dbReference type="SAM" id="MobiDB-lite"/>
    </source>
</evidence>
<name>A0AA40KVJ6_9HYME</name>
<evidence type="ECO:0008006" key="4">
    <source>
        <dbReference type="Google" id="ProtNLM"/>
    </source>
</evidence>
<dbReference type="PANTHER" id="PTHR16502:SF0">
    <property type="entry name" value="KERATINOCYTE-ASSOCIATED TRANSMEMBRANE PROTEIN 2"/>
    <property type="match status" value="1"/>
</dbReference>
<evidence type="ECO:0000313" key="3">
    <source>
        <dbReference type="Proteomes" id="UP001177670"/>
    </source>
</evidence>
<proteinExistence type="predicted"/>
<feature type="compositionally biased region" description="Basic and acidic residues" evidence="1">
    <location>
        <begin position="364"/>
        <end position="383"/>
    </location>
</feature>
<keyword evidence="3" id="KW-1185">Reference proteome</keyword>
<feature type="compositionally biased region" description="Polar residues" evidence="1">
    <location>
        <begin position="257"/>
        <end position="266"/>
    </location>
</feature>
<feature type="compositionally biased region" description="Basic and acidic residues" evidence="1">
    <location>
        <begin position="230"/>
        <end position="247"/>
    </location>
</feature>
<comment type="caution">
    <text evidence="2">The sequence shown here is derived from an EMBL/GenBank/DDBJ whole genome shotgun (WGS) entry which is preliminary data.</text>
</comment>
<dbReference type="AlphaFoldDB" id="A0AA40KVJ6"/>
<feature type="compositionally biased region" description="Basic and acidic residues" evidence="1">
    <location>
        <begin position="307"/>
        <end position="337"/>
    </location>
</feature>
<protein>
    <recommendedName>
        <fullName evidence="4">Trans-Golgi network integral membrane protein 1</fullName>
    </recommendedName>
</protein>
<dbReference type="Pfam" id="PF17818">
    <property type="entry name" value="KCT2"/>
    <property type="match status" value="1"/>
</dbReference>
<sequence>MNNSKNVIRSFFGFSTFVFFLYCMKVSSVLTLSVPATQNSINVMKNDVELSCKIPTFLYKNNITANCHDVAYPEGQNITYQHDLKSMNTFLCLAFYDTLYKICQSSQHYKYLTNVTTFYSYIYNFFPGDKESDQTTFCENIKDIKFAYKKVQPLLSHVHFNSSHTCYSICWDMSEKFVPLCAILAWNKNIDVTKQMNKNLEKEPQDVLSTQIKTNQETEEQQLNPIADKPFNEMSKENADTKSKIDKSTTTNVLPKKQNNAKSVVQSNTNSNSNNHQQIVTKPTEKKVETNVADVPENLDIASNTDDTIRDEKIEKPNPDASNTDDKIRDEKIEKTNPDINNGAEENMNDVNEDVKTSTISENTQDHQINEDDWSHMENDKLPIDPSDGTDQSIDTEKKLLTDQNQHIPEPSEQRDIIPHYSIRTDEESHFFTYFTVVSLISVAAYIGYHNKQKILAIVLEGRRSRNSRGRRRPSTANYRKLDCTLEEAVTSQCNANVTHVIY</sequence>
<evidence type="ECO:0000313" key="2">
    <source>
        <dbReference type="EMBL" id="KAK1134520.1"/>
    </source>
</evidence>
<reference evidence="2" key="1">
    <citation type="submission" date="2021-10" db="EMBL/GenBank/DDBJ databases">
        <title>Melipona bicolor Genome sequencing and assembly.</title>
        <authorList>
            <person name="Araujo N.S."/>
            <person name="Arias M.C."/>
        </authorList>
    </citation>
    <scope>NUCLEOTIDE SEQUENCE</scope>
    <source>
        <strain evidence="2">USP_2M_L1-L4_2017</strain>
        <tissue evidence="2">Whole body</tissue>
    </source>
</reference>
<dbReference type="PANTHER" id="PTHR16502">
    <property type="entry name" value="KERATINOCYTE-ASSOCIATED TRANSMEMBRANE PROTEIN 2"/>
    <property type="match status" value="1"/>
</dbReference>
<accession>A0AA40KVJ6</accession>
<feature type="region of interest" description="Disordered" evidence="1">
    <location>
        <begin position="214"/>
        <end position="393"/>
    </location>
</feature>
<dbReference type="Proteomes" id="UP001177670">
    <property type="component" value="Unassembled WGS sequence"/>
</dbReference>